<organism evidence="3 4">
    <name type="scientific">Massilia cellulosiltytica</name>
    <dbReference type="NCBI Taxonomy" id="2683234"/>
    <lineage>
        <taxon>Bacteria</taxon>
        <taxon>Pseudomonadati</taxon>
        <taxon>Pseudomonadota</taxon>
        <taxon>Betaproteobacteria</taxon>
        <taxon>Burkholderiales</taxon>
        <taxon>Oxalobacteraceae</taxon>
        <taxon>Telluria group</taxon>
        <taxon>Massilia</taxon>
    </lineage>
</organism>
<accession>A0A7X3FV56</accession>
<feature type="domain" description="PKD" evidence="2">
    <location>
        <begin position="103"/>
        <end position="130"/>
    </location>
</feature>
<dbReference type="AlphaFoldDB" id="A0A7X3FV56"/>
<evidence type="ECO:0000313" key="4">
    <source>
        <dbReference type="Proteomes" id="UP000443353"/>
    </source>
</evidence>
<dbReference type="RefSeq" id="WP_160406676.1">
    <property type="nucleotide sequence ID" value="NZ_WSES01000001.1"/>
</dbReference>
<dbReference type="InterPro" id="IPR018247">
    <property type="entry name" value="EF_Hand_1_Ca_BS"/>
</dbReference>
<dbReference type="PROSITE" id="PS00018">
    <property type="entry name" value="EF_HAND_1"/>
    <property type="match status" value="1"/>
</dbReference>
<dbReference type="EMBL" id="WSES01000001">
    <property type="protein sequence ID" value="MVW58584.1"/>
    <property type="molecule type" value="Genomic_DNA"/>
</dbReference>
<dbReference type="InterPro" id="IPR000601">
    <property type="entry name" value="PKD_dom"/>
</dbReference>
<evidence type="ECO:0000313" key="3">
    <source>
        <dbReference type="EMBL" id="MVW58584.1"/>
    </source>
</evidence>
<proteinExistence type="predicted"/>
<dbReference type="Proteomes" id="UP000443353">
    <property type="component" value="Unassembled WGS sequence"/>
</dbReference>
<dbReference type="NCBIfam" id="NF038127">
    <property type="entry name" value="FDP_fam"/>
    <property type="match status" value="1"/>
</dbReference>
<dbReference type="InterPro" id="IPR013424">
    <property type="entry name" value="Ice-binding_C"/>
</dbReference>
<keyword evidence="1" id="KW-0732">Signal</keyword>
<reference evidence="3 4" key="1">
    <citation type="submission" date="2019-12" db="EMBL/GenBank/DDBJ databases">
        <authorList>
            <person name="Li C."/>
            <person name="Zhao J."/>
        </authorList>
    </citation>
    <scope>NUCLEOTIDE SEQUENCE [LARGE SCALE GENOMIC DNA]</scope>
    <source>
        <strain evidence="3 4">NEAU-DD11</strain>
    </source>
</reference>
<keyword evidence="4" id="KW-1185">Reference proteome</keyword>
<evidence type="ECO:0000256" key="1">
    <source>
        <dbReference type="SAM" id="SignalP"/>
    </source>
</evidence>
<feature type="chain" id="PRO_5030944145" evidence="1">
    <location>
        <begin position="23"/>
        <end position="216"/>
    </location>
</feature>
<name>A0A7X3FV56_9BURK</name>
<sequence length="216" mass="22810">MQKLLATLMCAAGFVLAGAAHATVINGTIHKIDGDKDGQVDDVRISQFTFTVTAGATVFFDSLAYEATNVDLNGDGVITGFDVNMWLFKGTTLLRDEDDSSLTFGDGSVHRYDTAFSHTFSQAGTYTMAIGEHGRTGFDALRGYSTNTYFNPRAGNLDWAAWRVTMTATNGTIGNVASLNGDPVAAVPEPAALGLLGAGLLGVAAARRRRPAMTSM</sequence>
<protein>
    <submittedName>
        <fullName evidence="3">PEP-CTERM sorting domain-containing protein</fullName>
    </submittedName>
</protein>
<comment type="caution">
    <text evidence="3">The sequence shown here is derived from an EMBL/GenBank/DDBJ whole genome shotgun (WGS) entry which is preliminary data.</text>
</comment>
<feature type="signal peptide" evidence="1">
    <location>
        <begin position="1"/>
        <end position="22"/>
    </location>
</feature>
<gene>
    <name evidence="3" type="ORF">GPY61_01420</name>
</gene>
<evidence type="ECO:0000259" key="2">
    <source>
        <dbReference type="PROSITE" id="PS50093"/>
    </source>
</evidence>
<dbReference type="Pfam" id="PF07589">
    <property type="entry name" value="PEP-CTERM"/>
    <property type="match status" value="1"/>
</dbReference>
<dbReference type="PROSITE" id="PS50093">
    <property type="entry name" value="PKD"/>
    <property type="match status" value="1"/>
</dbReference>
<dbReference type="NCBIfam" id="TIGR02595">
    <property type="entry name" value="PEP_CTERM"/>
    <property type="match status" value="1"/>
</dbReference>